<accession>A0A1E5GAB6</accession>
<dbReference type="Gene3D" id="2.60.40.1180">
    <property type="entry name" value="Golgi alpha-mannosidase II"/>
    <property type="match status" value="1"/>
</dbReference>
<dbReference type="FunFam" id="3.20.20.70:FF:000118">
    <property type="entry name" value="Alpha-galactosidase"/>
    <property type="match status" value="1"/>
</dbReference>
<dbReference type="RefSeq" id="WP_069647320.1">
    <property type="nucleotide sequence ID" value="NZ_MIJZ01000016.1"/>
</dbReference>
<reference evidence="10" key="1">
    <citation type="submission" date="2016-09" db="EMBL/GenBank/DDBJ databases">
        <authorList>
            <person name="Gulvik C.A."/>
        </authorList>
    </citation>
    <scope>NUCLEOTIDE SEQUENCE [LARGE SCALE GENOMIC DNA]</scope>
    <source>
        <strain evidence="10">DSM 23328</strain>
    </source>
</reference>
<dbReference type="InterPro" id="IPR031705">
    <property type="entry name" value="Glyco_hydro_36_C"/>
</dbReference>
<evidence type="ECO:0000256" key="2">
    <source>
        <dbReference type="ARBA" id="ARBA00012755"/>
    </source>
</evidence>
<name>A0A1E5GAB6_9ENTE</name>
<evidence type="ECO:0000256" key="4">
    <source>
        <dbReference type="ARBA" id="ARBA00023295"/>
    </source>
</evidence>
<keyword evidence="3 5" id="KW-0378">Hydrolase</keyword>
<dbReference type="Gene3D" id="2.70.98.60">
    <property type="entry name" value="alpha-galactosidase from lactobacil brevis"/>
    <property type="match status" value="1"/>
</dbReference>
<comment type="similarity">
    <text evidence="5">Belongs to the glycosyl hydrolase.</text>
</comment>
<evidence type="ECO:0000256" key="1">
    <source>
        <dbReference type="ARBA" id="ARBA00001255"/>
    </source>
</evidence>
<gene>
    <name evidence="9" type="ORF">BCR21_14970</name>
</gene>
<dbReference type="InterPro" id="IPR013785">
    <property type="entry name" value="Aldolase_TIM"/>
</dbReference>
<evidence type="ECO:0000259" key="8">
    <source>
        <dbReference type="Pfam" id="PF16875"/>
    </source>
</evidence>
<feature type="domain" description="Glycosyl hydrolase family 36 C-terminal" evidence="7">
    <location>
        <begin position="646"/>
        <end position="714"/>
    </location>
</feature>
<dbReference type="OrthoDB" id="9758822at2"/>
<evidence type="ECO:0000256" key="5">
    <source>
        <dbReference type="PIRNR" id="PIRNR005536"/>
    </source>
</evidence>
<proteinExistence type="inferred from homology"/>
<dbReference type="InterPro" id="IPR050985">
    <property type="entry name" value="Alpha-glycosidase_related"/>
</dbReference>
<dbReference type="Pfam" id="PF16875">
    <property type="entry name" value="Glyco_hydro_36N"/>
    <property type="match status" value="1"/>
</dbReference>
<keyword evidence="4 5" id="KW-0326">Glycosidase</keyword>
<feature type="active site" description="Proton donor" evidence="6">
    <location>
        <position position="545"/>
    </location>
</feature>
<dbReference type="InterPro" id="IPR017853">
    <property type="entry name" value="GH"/>
</dbReference>
<dbReference type="PRINTS" id="PR00743">
    <property type="entry name" value="GLHYDRLASE36"/>
</dbReference>
<dbReference type="PANTHER" id="PTHR43053:SF3">
    <property type="entry name" value="ALPHA-GALACTOSIDASE C-RELATED"/>
    <property type="match status" value="1"/>
</dbReference>
<dbReference type="Gene3D" id="3.20.20.70">
    <property type="entry name" value="Aldolase class I"/>
    <property type="match status" value="1"/>
</dbReference>
<dbReference type="CDD" id="cd14791">
    <property type="entry name" value="GH36"/>
    <property type="match status" value="1"/>
</dbReference>
<dbReference type="Pfam" id="PF16874">
    <property type="entry name" value="Glyco_hydro_36C"/>
    <property type="match status" value="1"/>
</dbReference>
<dbReference type="InterPro" id="IPR002252">
    <property type="entry name" value="Glyco_hydro_36"/>
</dbReference>
<sequence>MTIFFDDSQNIFHLSNNTISYIIGIEKEKYLTHRYFGPYLNSYHQVNQLQHIDRGFATNPISEERTFSLNTLPLETSTQGSLDYRVSNYQFRNSEGFRITDFVYDRFEILQGKSPLKELPSLRGETQQTLEIYLIDPVQSLEMVLRYTIYDDLPVITRNVEYQNNGVQPIYLENAGSMLLDLPRSDFDLLTLNGSHTNEATIHRQPLHPGIQKISSTRGTSSPQHHPFLGLADRYTNEDQGQVYGFHFIYSGNFVAQAEVEQYGSTRIQMGINPETFEWKLIPESSFQTPEVVLNFSEQGFNQLSQTFHKLYQNYLIPEYWQEQERPILLNSWEGNYFDFTEEDLISQAKQAHDLGIELFVLDDGWFGQREDDTTSLGDWVVNKTKLPNGIEHVADILHQQNMKFGLWFEPEMISVKSHLFEVHPEWSLQVPDYPQTQGRQQLVLNLSLPQVQDYLIQVLSNYLSSNKIDYIKWDMNRHLTEVGSFILPNDQQKEVSHRYVLGLYHILSEVTKQFPHVLFENCSSGGGRFDPGMVAYMPQTWTSDNTDALCRTQIQYGYSYLYPPIMMGAHVSDSPNHQVGRNTPLESRFLIAMSGNFGYELAIEKQSPQALAEIKEQITFYKKHRRLLQFGQFYRVKEIDSTYATAWLFKNETEALLVYSNGLAQPAQPVQYVKTNYLDASAHYKDTETGNIYSGSELNHAGILVPRIKGDFQCFYKHWTVLDELTK</sequence>
<dbReference type="AlphaFoldDB" id="A0A1E5GAB6"/>
<dbReference type="GO" id="GO:0016052">
    <property type="term" value="P:carbohydrate catabolic process"/>
    <property type="evidence" value="ECO:0007669"/>
    <property type="project" value="InterPro"/>
</dbReference>
<dbReference type="STRING" id="903984.BCR21_14970"/>
<evidence type="ECO:0000259" key="7">
    <source>
        <dbReference type="Pfam" id="PF16874"/>
    </source>
</evidence>
<evidence type="ECO:0000256" key="6">
    <source>
        <dbReference type="PIRSR" id="PIRSR005536-1"/>
    </source>
</evidence>
<feature type="active site" description="Nucleophile" evidence="6">
    <location>
        <position position="475"/>
    </location>
</feature>
<evidence type="ECO:0000313" key="9">
    <source>
        <dbReference type="EMBL" id="OEG09642.1"/>
    </source>
</evidence>
<comment type="catalytic activity">
    <reaction evidence="1 5">
        <text>Hydrolysis of terminal, non-reducing alpha-D-galactose residues in alpha-D-galactosides, including galactose oligosaccharides, galactomannans and galactolipids.</text>
        <dbReference type="EC" id="3.2.1.22"/>
    </reaction>
</comment>
<dbReference type="EMBL" id="MIJZ01000016">
    <property type="protein sequence ID" value="OEG09642.1"/>
    <property type="molecule type" value="Genomic_DNA"/>
</dbReference>
<dbReference type="PIRSF" id="PIRSF005536">
    <property type="entry name" value="Agal"/>
    <property type="match status" value="1"/>
</dbReference>
<dbReference type="InterPro" id="IPR038417">
    <property type="entry name" value="Alpga-gal_N_sf"/>
</dbReference>
<feature type="domain" description="Glycosyl hydrolase family 36 N-terminal" evidence="8">
    <location>
        <begin position="30"/>
        <end position="281"/>
    </location>
</feature>
<dbReference type="PANTHER" id="PTHR43053">
    <property type="entry name" value="GLYCOSIDASE FAMILY 31"/>
    <property type="match status" value="1"/>
</dbReference>
<protein>
    <recommendedName>
        <fullName evidence="2 5">Alpha-galactosidase</fullName>
        <ecNumber evidence="2 5">3.2.1.22</ecNumber>
    </recommendedName>
</protein>
<dbReference type="InterPro" id="IPR031704">
    <property type="entry name" value="Glyco_hydro_36_N"/>
</dbReference>
<keyword evidence="10" id="KW-1185">Reference proteome</keyword>
<dbReference type="InterPro" id="IPR013780">
    <property type="entry name" value="Glyco_hydro_b"/>
</dbReference>
<dbReference type="SUPFAM" id="SSF51445">
    <property type="entry name" value="(Trans)glycosidases"/>
    <property type="match status" value="1"/>
</dbReference>
<organism evidence="9 10">
    <name type="scientific">Enterococcus ureasiticus</name>
    <dbReference type="NCBI Taxonomy" id="903984"/>
    <lineage>
        <taxon>Bacteria</taxon>
        <taxon>Bacillati</taxon>
        <taxon>Bacillota</taxon>
        <taxon>Bacilli</taxon>
        <taxon>Lactobacillales</taxon>
        <taxon>Enterococcaceae</taxon>
        <taxon>Enterococcus</taxon>
    </lineage>
</organism>
<dbReference type="GO" id="GO:0004557">
    <property type="term" value="F:alpha-galactosidase activity"/>
    <property type="evidence" value="ECO:0007669"/>
    <property type="project" value="UniProtKB-UniRule"/>
</dbReference>
<dbReference type="Proteomes" id="UP000094068">
    <property type="component" value="Unassembled WGS sequence"/>
</dbReference>
<dbReference type="Pfam" id="PF02065">
    <property type="entry name" value="Melibiase"/>
    <property type="match status" value="1"/>
</dbReference>
<evidence type="ECO:0000313" key="10">
    <source>
        <dbReference type="Proteomes" id="UP000094068"/>
    </source>
</evidence>
<dbReference type="EC" id="3.2.1.22" evidence="2 5"/>
<evidence type="ECO:0000256" key="3">
    <source>
        <dbReference type="ARBA" id="ARBA00022801"/>
    </source>
</evidence>
<comment type="caution">
    <text evidence="9">The sequence shown here is derived from an EMBL/GenBank/DDBJ whole genome shotgun (WGS) entry which is preliminary data.</text>
</comment>